<accession>A0A383ULN0</accession>
<evidence type="ECO:0000256" key="6">
    <source>
        <dbReference type="ARBA" id="ARBA00023128"/>
    </source>
</evidence>
<evidence type="ECO:0000313" key="10">
    <source>
        <dbReference type="Proteomes" id="UP000275772"/>
    </source>
</evidence>
<evidence type="ECO:0000256" key="5">
    <source>
        <dbReference type="ARBA" id="ARBA00022840"/>
    </source>
</evidence>
<proteinExistence type="inferred from homology"/>
<comment type="subcellular location">
    <subcellularLocation>
        <location evidence="7">Mitochondrion matrix</location>
    </subcellularLocation>
</comment>
<protein>
    <recommendedName>
        <fullName evidence="7">Protein-serine/threonine kinase</fullName>
        <ecNumber evidence="7">2.7.11.-</ecNumber>
    </recommendedName>
</protein>
<dbReference type="GO" id="GO:0004740">
    <property type="term" value="F:pyruvate dehydrogenase (acetyl-transferring) kinase activity"/>
    <property type="evidence" value="ECO:0007669"/>
    <property type="project" value="TreeGrafter"/>
</dbReference>
<dbReference type="Gene3D" id="1.20.140.20">
    <property type="entry name" value="Alpha-ketoacid/pyruvate dehydrogenase kinase, N-terminal domain"/>
    <property type="match status" value="1"/>
</dbReference>
<keyword evidence="2 7" id="KW-0808">Transferase</keyword>
<evidence type="ECO:0000259" key="8">
    <source>
        <dbReference type="Pfam" id="PF10436"/>
    </source>
</evidence>
<evidence type="ECO:0000313" key="9">
    <source>
        <dbReference type="EMBL" id="SZF00618.1"/>
    </source>
</evidence>
<dbReference type="InterPro" id="IPR039028">
    <property type="entry name" value="BCKD/PDK"/>
</dbReference>
<evidence type="ECO:0000256" key="3">
    <source>
        <dbReference type="ARBA" id="ARBA00022741"/>
    </source>
</evidence>
<dbReference type="VEuPathDB" id="FungiDB:BLGHR1_11361"/>
<dbReference type="SUPFAM" id="SSF69012">
    <property type="entry name" value="alpha-ketoacid dehydrogenase kinase, N-terminal domain"/>
    <property type="match status" value="1"/>
</dbReference>
<comment type="similarity">
    <text evidence="1 7">Belongs to the PDK/BCKDK protein kinase family.</text>
</comment>
<name>A0A383ULN0_BLUHO</name>
<dbReference type="AlphaFoldDB" id="A0A383ULN0"/>
<dbReference type="Proteomes" id="UP000275772">
    <property type="component" value="Unassembled WGS sequence"/>
</dbReference>
<dbReference type="Gene3D" id="3.30.565.10">
    <property type="entry name" value="Histidine kinase-like ATPase, C-terminal domain"/>
    <property type="match status" value="1"/>
</dbReference>
<gene>
    <name evidence="9" type="ORF">BLGHR1_11361</name>
</gene>
<evidence type="ECO:0000256" key="2">
    <source>
        <dbReference type="ARBA" id="ARBA00022679"/>
    </source>
</evidence>
<keyword evidence="4 7" id="KW-0418">Kinase</keyword>
<dbReference type="InterPro" id="IPR036784">
    <property type="entry name" value="AK/P_DHK_N_sf"/>
</dbReference>
<dbReference type="InterPro" id="IPR036890">
    <property type="entry name" value="HATPase_C_sf"/>
</dbReference>
<evidence type="ECO:0000256" key="1">
    <source>
        <dbReference type="ARBA" id="ARBA00006155"/>
    </source>
</evidence>
<dbReference type="InterPro" id="IPR018955">
    <property type="entry name" value="BCDHK/PDK_N"/>
</dbReference>
<organism evidence="9 10">
    <name type="scientific">Blumeria hordei</name>
    <name type="common">Barley powdery mildew</name>
    <name type="synonym">Blumeria graminis f. sp. hordei</name>
    <dbReference type="NCBI Taxonomy" id="2867405"/>
    <lineage>
        <taxon>Eukaryota</taxon>
        <taxon>Fungi</taxon>
        <taxon>Dikarya</taxon>
        <taxon>Ascomycota</taxon>
        <taxon>Pezizomycotina</taxon>
        <taxon>Leotiomycetes</taxon>
        <taxon>Erysiphales</taxon>
        <taxon>Erysiphaceae</taxon>
        <taxon>Blumeria</taxon>
    </lineage>
</organism>
<dbReference type="GO" id="GO:0005524">
    <property type="term" value="F:ATP binding"/>
    <property type="evidence" value="ECO:0007669"/>
    <property type="project" value="UniProtKB-UniRule"/>
</dbReference>
<dbReference type="PANTHER" id="PTHR11947">
    <property type="entry name" value="PYRUVATE DEHYDROGENASE KINASE"/>
    <property type="match status" value="1"/>
</dbReference>
<feature type="domain" description="Branched-chain alpha-ketoacid dehydrogenase kinase/Pyruvate dehydrogenase kinase N-terminal" evidence="8">
    <location>
        <begin position="92"/>
        <end position="257"/>
    </location>
</feature>
<evidence type="ECO:0000256" key="4">
    <source>
        <dbReference type="ARBA" id="ARBA00022777"/>
    </source>
</evidence>
<dbReference type="EC" id="2.7.11.-" evidence="7"/>
<evidence type="ECO:0000256" key="7">
    <source>
        <dbReference type="RuleBase" id="RU366032"/>
    </source>
</evidence>
<keyword evidence="5 7" id="KW-0067">ATP-binding</keyword>
<keyword evidence="6 7" id="KW-0496">Mitochondrion</keyword>
<dbReference type="Pfam" id="PF10436">
    <property type="entry name" value="BCDHK_Adom3"/>
    <property type="match status" value="1"/>
</dbReference>
<keyword evidence="3 7" id="KW-0547">Nucleotide-binding</keyword>
<reference evidence="9 10" key="1">
    <citation type="submission" date="2017-11" db="EMBL/GenBank/DDBJ databases">
        <authorList>
            <person name="Kracher B."/>
        </authorList>
    </citation>
    <scope>NUCLEOTIDE SEQUENCE [LARGE SCALE GENOMIC DNA]</scope>
    <source>
        <strain evidence="9 10">RACE1</strain>
    </source>
</reference>
<dbReference type="EMBL" id="UNSH01000014">
    <property type="protein sequence ID" value="SZF00618.1"/>
    <property type="molecule type" value="Genomic_DNA"/>
</dbReference>
<dbReference type="SUPFAM" id="SSF55874">
    <property type="entry name" value="ATPase domain of HSP90 chaperone/DNA topoisomerase II/histidine kinase"/>
    <property type="match status" value="1"/>
</dbReference>
<dbReference type="GO" id="GO:0005759">
    <property type="term" value="C:mitochondrial matrix"/>
    <property type="evidence" value="ECO:0007669"/>
    <property type="project" value="UniProtKB-SubCell"/>
</dbReference>
<sequence length="498" mass="56410">MSWRSYSNFFSRFTHLNAIAAWPRESVESISLLLHGSMGMLRKLSRASSDPLLTSRFINYAESRRLSSGGPHLPPWGPVSALDEWVAKEARPISIRQLMVFGRFLSEPRLIRSANYVRTELPRRLAHRIRDIQTLPYVVVTNPYISQVFELYYRAFETLRRVQEIQNLEGNKVFCETIRETLDEHLEVIPKLAMGILECRDLMKQQDLDMFMNTILRSRISRRVIAEQHIALTQTFNLRQRPAFPTTQSRSDAVGEVFPKCNVSTLIQRCMAVVSAICSASYGPSVTLPKVKIKGHVTATFPYILTHLEYVIGELLRNSIQATIEAHKFREEPPPIEVTICETHLHVTIRMSDRGGGIDPDVHSHLWSFSKGPRSVQIMDNLSRVPRMAATLQELRISTPWEKINPLNPTGSIPTPSLKSIYEDGNSLDLGSLSNLSERPANLRLGMGLPLSRVYAEYWAGSLDLHSLDGYGTDVFLGISKLGNRNEQVSTRARMDAL</sequence>
<dbReference type="PANTHER" id="PTHR11947:SF25">
    <property type="entry name" value="[PYRUVATE DEHYDROGENASE (ACETYL-TRANSFERRING)] KINASE 2, MITOCHONDRIAL"/>
    <property type="match status" value="1"/>
</dbReference>
<dbReference type="GO" id="GO:0010906">
    <property type="term" value="P:regulation of glucose metabolic process"/>
    <property type="evidence" value="ECO:0007669"/>
    <property type="project" value="TreeGrafter"/>
</dbReference>